<name>A0A3P7XAU0_HELPZ</name>
<dbReference type="EMBL" id="UZAH01025827">
    <property type="protein sequence ID" value="VDO71181.1"/>
    <property type="molecule type" value="Genomic_DNA"/>
</dbReference>
<reference evidence="4" key="2">
    <citation type="submission" date="2019-09" db="UniProtKB">
        <authorList>
            <consortium name="WormBaseParasite"/>
        </authorList>
    </citation>
    <scope>IDENTIFICATION</scope>
</reference>
<dbReference type="AlphaFoldDB" id="A0A3P7XAU0"/>
<dbReference type="PANTHER" id="PTHR46060">
    <property type="entry name" value="MARINER MOS1 TRANSPOSASE-LIKE PROTEIN"/>
    <property type="match status" value="1"/>
</dbReference>
<evidence type="ECO:0000313" key="4">
    <source>
        <dbReference type="WBParaSite" id="HPBE_0000716201-mRNA-1"/>
    </source>
</evidence>
<dbReference type="Proteomes" id="UP000050761">
    <property type="component" value="Unassembled WGS sequence"/>
</dbReference>
<dbReference type="InterPro" id="IPR052709">
    <property type="entry name" value="Transposase-MT_Hybrid"/>
</dbReference>
<protein>
    <submittedName>
        <fullName evidence="4">DUF3719 domain-containing protein</fullName>
    </submittedName>
</protein>
<dbReference type="Gene3D" id="3.30.420.10">
    <property type="entry name" value="Ribonuclease H-like superfamily/Ribonuclease H"/>
    <property type="match status" value="1"/>
</dbReference>
<dbReference type="InterPro" id="IPR036397">
    <property type="entry name" value="RNaseH_sf"/>
</dbReference>
<accession>A0A3P7XAU0</accession>
<reference evidence="2 3" key="1">
    <citation type="submission" date="2018-11" db="EMBL/GenBank/DDBJ databases">
        <authorList>
            <consortium name="Pathogen Informatics"/>
        </authorList>
    </citation>
    <scope>NUCLEOTIDE SEQUENCE [LARGE SCALE GENOMIC DNA]</scope>
</reference>
<feature type="region of interest" description="Disordered" evidence="1">
    <location>
        <begin position="234"/>
        <end position="423"/>
    </location>
</feature>
<feature type="compositionally biased region" description="Pro residues" evidence="1">
    <location>
        <begin position="398"/>
        <end position="410"/>
    </location>
</feature>
<keyword evidence="3" id="KW-1185">Reference proteome</keyword>
<organism evidence="2">
    <name type="scientific">Heligmosomoides polygyrus</name>
    <name type="common">Parasitic roundworm</name>
    <dbReference type="NCBI Taxonomy" id="6339"/>
    <lineage>
        <taxon>Eukaryota</taxon>
        <taxon>Metazoa</taxon>
        <taxon>Ecdysozoa</taxon>
        <taxon>Nematoda</taxon>
        <taxon>Chromadorea</taxon>
        <taxon>Rhabditida</taxon>
        <taxon>Rhabditina</taxon>
        <taxon>Rhabditomorpha</taxon>
        <taxon>Strongyloidea</taxon>
        <taxon>Heligmosomidae</taxon>
        <taxon>Heligmosomoides</taxon>
    </lineage>
</organism>
<evidence type="ECO:0000256" key="1">
    <source>
        <dbReference type="SAM" id="MobiDB-lite"/>
    </source>
</evidence>
<feature type="compositionally biased region" description="Polar residues" evidence="1">
    <location>
        <begin position="311"/>
        <end position="329"/>
    </location>
</feature>
<dbReference type="WBParaSite" id="HPBE_0000716201-mRNA-1">
    <property type="protein sequence ID" value="HPBE_0000716201-mRNA-1"/>
    <property type="gene ID" value="HPBE_0000716201"/>
</dbReference>
<sequence length="508" mass="55927">MPHPPYSLDISPCDYHYYLSLQDFLVGRDTRTQAVLDNHIEQLINTRPKQFCKDGIRKLAERWQQASRDHLAGRRLLSETTISLFRFETGERSRSDDDEKAIANNEMLLVVELRTPRPPSRFVMGTQQFRLKWCCSTVDAPLLAPERFIVSSSSSSSSFSATLYRFFCRLQPTMQSSSSSTMSPYLSRCGFFVHLAISSSVSLHNGPVTNARRILEADGCFPVLPFVRWNQPARTPLSRSRASQRRRPQSSSEPVIATQPRVTHSMRKSESSHSSICQTTAPDVIVVEPKPRVRSGKPPPPAKPEGLAQRAKTSSLPRAASSSNGTASVSPAARAARLTVEIRPAVSVSRTPSGRPPARSPSNDIYQQLPSPPGERERRPPAGGGPSTSCDDEDKPRPSVPTIPLPQPPEPSEDGSSGGEYECYDQIDFCSSSQPMDQLRQKVGDKRLSMSFGPDQMTESVYAARSEEMNGATAAATEASEAGQKSSVINDEDIYVYGDEWSSDDDDG</sequence>
<dbReference type="PANTHER" id="PTHR46060:SF3">
    <property type="entry name" value="PROTEIN GVQW3"/>
    <property type="match status" value="1"/>
</dbReference>
<dbReference type="OrthoDB" id="5866179at2759"/>
<evidence type="ECO:0000313" key="2">
    <source>
        <dbReference type="EMBL" id="VDO71181.1"/>
    </source>
</evidence>
<evidence type="ECO:0000313" key="3">
    <source>
        <dbReference type="Proteomes" id="UP000050761"/>
    </source>
</evidence>
<dbReference type="GO" id="GO:0003676">
    <property type="term" value="F:nucleic acid binding"/>
    <property type="evidence" value="ECO:0007669"/>
    <property type="project" value="InterPro"/>
</dbReference>
<proteinExistence type="predicted"/>
<feature type="compositionally biased region" description="Polar residues" evidence="1">
    <location>
        <begin position="360"/>
        <end position="369"/>
    </location>
</feature>
<gene>
    <name evidence="2" type="ORF">HPBE_LOCUS7163</name>
</gene>